<feature type="compositionally biased region" description="Polar residues" evidence="1">
    <location>
        <begin position="104"/>
        <end position="122"/>
    </location>
</feature>
<proteinExistence type="predicted"/>
<evidence type="ECO:0000256" key="1">
    <source>
        <dbReference type="SAM" id="MobiDB-lite"/>
    </source>
</evidence>
<feature type="compositionally biased region" description="Low complexity" evidence="1">
    <location>
        <begin position="137"/>
        <end position="152"/>
    </location>
</feature>
<gene>
    <name evidence="3" type="ORF">FC95_GL000287</name>
</gene>
<feature type="signal peptide" evidence="2">
    <location>
        <begin position="1"/>
        <end position="31"/>
    </location>
</feature>
<dbReference type="AlphaFoldDB" id="A0A8E1RJ48"/>
<comment type="caution">
    <text evidence="3">The sequence shown here is derived from an EMBL/GenBank/DDBJ whole genome shotgun (WGS) entry which is preliminary data.</text>
</comment>
<protein>
    <submittedName>
        <fullName evidence="3">Uncharacterized protein</fullName>
    </submittedName>
</protein>
<dbReference type="SUPFAM" id="SSF54001">
    <property type="entry name" value="Cysteine proteinases"/>
    <property type="match status" value="1"/>
</dbReference>
<dbReference type="InterPro" id="IPR038765">
    <property type="entry name" value="Papain-like_cys_pep_sf"/>
</dbReference>
<evidence type="ECO:0000313" key="4">
    <source>
        <dbReference type="Proteomes" id="UP000051164"/>
    </source>
</evidence>
<sequence length="370" mass="39818">MKPNKYLFRAFSLVGISLLSLLLVSTTGASAHDLSQYTPVTTDQNQNNNSDNNDDNNNNDNNNNGGGGYIPGGIPGGGSSNNNNGGGISAGGATAGATTNSGNVSATVSTNNQSIHGNTSAQRLGESEVDQSNQTATDSSVVNKSDDSSTSDPNDMTENHSSTSASSKSNTPLQERTRTKEVQKYKSDNYKYESSLKQESHVGHHKRFSVKNAKPGDIVTTNKTSSAGLTGHAGIVAPNGKVLTINGYGQHPVLESKTKWERMARGQNNWVKVWHEKNSAARNRASRIAMKLYHGKNYKRIKYGFGGGLGYTKRTYCSKIVYQAYAFQDSSRHSIGFKIKNPSSGVVPPYNLDNCFPRKGKFALIYKGSE</sequence>
<name>A0A8E1RJ48_LENKE</name>
<keyword evidence="2" id="KW-0732">Signal</keyword>
<evidence type="ECO:0000313" key="3">
    <source>
        <dbReference type="EMBL" id="KRM49874.1"/>
    </source>
</evidence>
<feature type="region of interest" description="Disordered" evidence="1">
    <location>
        <begin position="36"/>
        <end position="85"/>
    </location>
</feature>
<feature type="compositionally biased region" description="Low complexity" evidence="1">
    <location>
        <begin position="41"/>
        <end position="63"/>
    </location>
</feature>
<reference evidence="3 4" key="1">
    <citation type="journal article" date="2015" name="Genome Announc.">
        <title>Expanding the biotechnology potential of lactobacilli through comparative genomics of 213 strains and associated genera.</title>
        <authorList>
            <person name="Sun Z."/>
            <person name="Harris H.M."/>
            <person name="McCann A."/>
            <person name="Guo C."/>
            <person name="Argimon S."/>
            <person name="Zhang W."/>
            <person name="Yang X."/>
            <person name="Jeffery I.B."/>
            <person name="Cooney J.C."/>
            <person name="Kagawa T.F."/>
            <person name="Liu W."/>
            <person name="Song Y."/>
            <person name="Salvetti E."/>
            <person name="Wrobel A."/>
            <person name="Rasinkangas P."/>
            <person name="Parkhill J."/>
            <person name="Rea M.C."/>
            <person name="O'Sullivan O."/>
            <person name="Ritari J."/>
            <person name="Douillard F.P."/>
            <person name="Paul Ross R."/>
            <person name="Yang R."/>
            <person name="Briner A.E."/>
            <person name="Felis G.E."/>
            <person name="de Vos W.M."/>
            <person name="Barrangou R."/>
            <person name="Klaenhammer T.R."/>
            <person name="Caufield P.W."/>
            <person name="Cui Y."/>
            <person name="Zhang H."/>
            <person name="O'Toole P.W."/>
        </authorList>
    </citation>
    <scope>NUCLEOTIDE SEQUENCE [LARGE SCALE GENOMIC DNA]</scope>
    <source>
        <strain evidence="3 4">DSM 20587</strain>
    </source>
</reference>
<dbReference type="EMBL" id="AYYV01000080">
    <property type="protein sequence ID" value="KRM49874.1"/>
    <property type="molecule type" value="Genomic_DNA"/>
</dbReference>
<evidence type="ECO:0000256" key="2">
    <source>
        <dbReference type="SAM" id="SignalP"/>
    </source>
</evidence>
<feature type="compositionally biased region" description="Gly residues" evidence="1">
    <location>
        <begin position="64"/>
        <end position="85"/>
    </location>
</feature>
<feature type="compositionally biased region" description="Basic and acidic residues" evidence="1">
    <location>
        <begin position="175"/>
        <end position="188"/>
    </location>
</feature>
<feature type="chain" id="PRO_5034185706" evidence="2">
    <location>
        <begin position="32"/>
        <end position="370"/>
    </location>
</feature>
<accession>A0A8E1RJ48</accession>
<dbReference type="Proteomes" id="UP000051164">
    <property type="component" value="Unassembled WGS sequence"/>
</dbReference>
<feature type="region of interest" description="Disordered" evidence="1">
    <location>
        <begin position="102"/>
        <end position="188"/>
    </location>
</feature>
<organism evidence="3 4">
    <name type="scientific">Lentilactobacillus kefiri DSM 20587 = JCM 5818</name>
    <dbReference type="NCBI Taxonomy" id="1423764"/>
    <lineage>
        <taxon>Bacteria</taxon>
        <taxon>Bacillati</taxon>
        <taxon>Bacillota</taxon>
        <taxon>Bacilli</taxon>
        <taxon>Lactobacillales</taxon>
        <taxon>Lactobacillaceae</taxon>
        <taxon>Lentilactobacillus</taxon>
    </lineage>
</organism>
<dbReference type="Gene3D" id="3.90.1720.10">
    <property type="entry name" value="endopeptidase domain like (from Nostoc punctiforme)"/>
    <property type="match status" value="1"/>
</dbReference>